<dbReference type="OrthoDB" id="1412468at2"/>
<protein>
    <submittedName>
        <fullName evidence="1">Uncharacterized protein</fullName>
    </submittedName>
</protein>
<dbReference type="AlphaFoldDB" id="A0A238UEY4"/>
<proteinExistence type="predicted"/>
<dbReference type="RefSeq" id="WP_095074909.1">
    <property type="nucleotide sequence ID" value="NZ_LT899436.1"/>
</dbReference>
<reference evidence="1 2" key="1">
    <citation type="submission" date="2017-07" db="EMBL/GenBank/DDBJ databases">
        <authorList>
            <person name="Sun Z.S."/>
            <person name="Albrecht U."/>
            <person name="Echele G."/>
            <person name="Lee C.C."/>
        </authorList>
    </citation>
    <scope>NUCLEOTIDE SEQUENCE [LARGE SCALE GENOMIC DNA]</scope>
    <source>
        <strain evidence="2">type strain: KCTC 22618</strain>
    </source>
</reference>
<gene>
    <name evidence="1" type="ORF">TJEJU_4099</name>
</gene>
<dbReference type="Proteomes" id="UP000215214">
    <property type="component" value="Chromosome TJEJU"/>
</dbReference>
<organism evidence="1 2">
    <name type="scientific">Tenacibaculum jejuense</name>
    <dbReference type="NCBI Taxonomy" id="584609"/>
    <lineage>
        <taxon>Bacteria</taxon>
        <taxon>Pseudomonadati</taxon>
        <taxon>Bacteroidota</taxon>
        <taxon>Flavobacteriia</taxon>
        <taxon>Flavobacteriales</taxon>
        <taxon>Flavobacteriaceae</taxon>
        <taxon>Tenacibaculum</taxon>
    </lineage>
</organism>
<name>A0A238UEY4_9FLAO</name>
<dbReference type="KEGG" id="tje:TJEJU_4099"/>
<sequence>MKKTKEELKTYFETGDKPTQEQYADLIDSFIDAKQPVGEPNRRFIIDENGDVSLSSETAQTSNFSELEIKKLKTLTKRFGRLDFNHFKDRDALPTFLWENGSLLVFFTNYNDGTNNGNYLLVKQTGISENVNLLYLRNKEKLQILFYDDTLFNLSLIMQRTNEIVLNDYIVFKLENTYSAAYDLFVPDSEGSFYKNILVIPIEPSTEKSDVIPIASKDSNGLMKANFYEEGVYSPNLGTGYTFANSNCNYVRIGNKVTVNIDVNNINGNSGPIAISAPFPINSYSAGQLYQLRGSDLSEIAIAKSCIHASLLDNFNLGQIDVNSVQENVSFTNGRIIATITYMTNVYTP</sequence>
<keyword evidence="2" id="KW-1185">Reference proteome</keyword>
<evidence type="ECO:0000313" key="2">
    <source>
        <dbReference type="Proteomes" id="UP000215214"/>
    </source>
</evidence>
<dbReference type="EMBL" id="LT899436">
    <property type="protein sequence ID" value="SNR17721.1"/>
    <property type="molecule type" value="Genomic_DNA"/>
</dbReference>
<evidence type="ECO:0000313" key="1">
    <source>
        <dbReference type="EMBL" id="SNR17721.1"/>
    </source>
</evidence>
<accession>A0A238UEY4</accession>